<evidence type="ECO:0000313" key="1">
    <source>
        <dbReference type="EMBL" id="MDM5262809.1"/>
    </source>
</evidence>
<name>A0ABT7QP19_9BACT</name>
<organism evidence="1 2">
    <name type="scientific">Sulfurovum xiamenensis</name>
    <dbReference type="NCBI Taxonomy" id="3019066"/>
    <lineage>
        <taxon>Bacteria</taxon>
        <taxon>Pseudomonadati</taxon>
        <taxon>Campylobacterota</taxon>
        <taxon>Epsilonproteobacteria</taxon>
        <taxon>Campylobacterales</taxon>
        <taxon>Sulfurovaceae</taxon>
        <taxon>Sulfurovum</taxon>
    </lineage>
</organism>
<gene>
    <name evidence="1" type="ORF">PF327_01225</name>
</gene>
<proteinExistence type="predicted"/>
<dbReference type="Proteomes" id="UP001169066">
    <property type="component" value="Unassembled WGS sequence"/>
</dbReference>
<keyword evidence="2" id="KW-1185">Reference proteome</keyword>
<sequence length="76" mass="7879">MSGTVTKIDEMGLSGTKDGKITITTVAEPYGPKSESVASIGISLQAGAEEPDWKVHIPKANIDAVIAALQEAKKAL</sequence>
<protein>
    <submittedName>
        <fullName evidence="1">Uncharacterized protein</fullName>
    </submittedName>
</protein>
<accession>A0ABT7QP19</accession>
<dbReference type="RefSeq" id="WP_008243976.1">
    <property type="nucleotide sequence ID" value="NZ_JAQIBC010000001.1"/>
</dbReference>
<dbReference type="EMBL" id="JAQIBC010000001">
    <property type="protein sequence ID" value="MDM5262809.1"/>
    <property type="molecule type" value="Genomic_DNA"/>
</dbReference>
<evidence type="ECO:0000313" key="2">
    <source>
        <dbReference type="Proteomes" id="UP001169066"/>
    </source>
</evidence>
<reference evidence="1" key="1">
    <citation type="submission" date="2023-01" db="EMBL/GenBank/DDBJ databases">
        <title>Sulfurovum sp. XTW-4 genome assembly.</title>
        <authorList>
            <person name="Wang J."/>
        </authorList>
    </citation>
    <scope>NUCLEOTIDE SEQUENCE</scope>
    <source>
        <strain evidence="1">XTW-4</strain>
    </source>
</reference>
<comment type="caution">
    <text evidence="1">The sequence shown here is derived from an EMBL/GenBank/DDBJ whole genome shotgun (WGS) entry which is preliminary data.</text>
</comment>